<protein>
    <recommendedName>
        <fullName evidence="3">Competence protein J (ComJ)</fullName>
    </recommendedName>
</protein>
<dbReference type="InterPro" id="IPR020354">
    <property type="entry name" value="Competence_nuclease_inhibitor"/>
</dbReference>
<dbReference type="Pfam" id="PF11033">
    <property type="entry name" value="ComJ"/>
    <property type="match status" value="1"/>
</dbReference>
<evidence type="ECO:0008006" key="3">
    <source>
        <dbReference type="Google" id="ProtNLM"/>
    </source>
</evidence>
<evidence type="ECO:0000313" key="2">
    <source>
        <dbReference type="Proteomes" id="UP000562492"/>
    </source>
</evidence>
<proteinExistence type="predicted"/>
<dbReference type="RefSeq" id="WP_184709699.1">
    <property type="nucleotide sequence ID" value="NZ_JACHKZ010000019.1"/>
</dbReference>
<gene>
    <name evidence="1" type="ORF">HNP33_002895</name>
</gene>
<sequence>MNQEVDLQISHHQIQVRSVPFLDSNVQWNDESVAQGVLINHGHVIFDPIVDGAFAAKINISLQEYYAPDSNALRAMVVPFDVVSLNDLYIASVVTKHKINIEIDVGSYSIYFEICESDDIDEVYYNLKFSKGRVEPKFLQNDDFGGVAERSLFTIS</sequence>
<comment type="caution">
    <text evidence="1">The sequence shown here is derived from an EMBL/GenBank/DDBJ whole genome shotgun (WGS) entry which is preliminary data.</text>
</comment>
<name>A0ABR6RHZ8_9BURK</name>
<evidence type="ECO:0000313" key="1">
    <source>
        <dbReference type="EMBL" id="MBB6578793.1"/>
    </source>
</evidence>
<dbReference type="InterPro" id="IPR038691">
    <property type="entry name" value="ComJ_sf"/>
</dbReference>
<dbReference type="Gene3D" id="2.60.34.30">
    <property type="entry name" value="Competence, DNA-entry nuclease inhibitor, ComJ"/>
    <property type="match status" value="1"/>
</dbReference>
<dbReference type="Proteomes" id="UP000562492">
    <property type="component" value="Unassembled WGS sequence"/>
</dbReference>
<dbReference type="EMBL" id="JACHKZ010000019">
    <property type="protein sequence ID" value="MBB6578793.1"/>
    <property type="molecule type" value="Genomic_DNA"/>
</dbReference>
<organism evidence="1 2">
    <name type="scientific">Comamonas odontotermitis</name>
    <dbReference type="NCBI Taxonomy" id="379895"/>
    <lineage>
        <taxon>Bacteria</taxon>
        <taxon>Pseudomonadati</taxon>
        <taxon>Pseudomonadota</taxon>
        <taxon>Betaproteobacteria</taxon>
        <taxon>Burkholderiales</taxon>
        <taxon>Comamonadaceae</taxon>
        <taxon>Comamonas</taxon>
    </lineage>
</organism>
<reference evidence="1 2" key="1">
    <citation type="submission" date="2020-08" db="EMBL/GenBank/DDBJ databases">
        <title>Functional genomics of gut bacteria from endangered species of beetles.</title>
        <authorList>
            <person name="Carlos-Shanley C."/>
        </authorList>
    </citation>
    <scope>NUCLEOTIDE SEQUENCE [LARGE SCALE GENOMIC DNA]</scope>
    <source>
        <strain evidence="1 2">S00124</strain>
    </source>
</reference>
<accession>A0ABR6RHZ8</accession>
<keyword evidence="2" id="KW-1185">Reference proteome</keyword>